<reference evidence="2 3" key="1">
    <citation type="submission" date="2021-01" db="EMBL/GenBank/DDBJ databases">
        <title>Whole genome shotgun sequence of Plantactinospora endophytica NBRC 110450.</title>
        <authorList>
            <person name="Komaki H."/>
            <person name="Tamura T."/>
        </authorList>
    </citation>
    <scope>NUCLEOTIDE SEQUENCE [LARGE SCALE GENOMIC DNA]</scope>
    <source>
        <strain evidence="2 3">NBRC 110450</strain>
    </source>
</reference>
<organism evidence="2 3">
    <name type="scientific">Plantactinospora endophytica</name>
    <dbReference type="NCBI Taxonomy" id="673535"/>
    <lineage>
        <taxon>Bacteria</taxon>
        <taxon>Bacillati</taxon>
        <taxon>Actinomycetota</taxon>
        <taxon>Actinomycetes</taxon>
        <taxon>Micromonosporales</taxon>
        <taxon>Micromonosporaceae</taxon>
        <taxon>Plantactinospora</taxon>
    </lineage>
</organism>
<dbReference type="RefSeq" id="WP_203869746.1">
    <property type="nucleotide sequence ID" value="NZ_BONW01000037.1"/>
</dbReference>
<sequence>MVGYLEDFFEGRVHTEPGRVTALDRIWHAVNAVALPRDQSRDLILRMVKDL</sequence>
<evidence type="ECO:0000259" key="1">
    <source>
        <dbReference type="Pfam" id="PF19054"/>
    </source>
</evidence>
<proteinExistence type="predicted"/>
<protein>
    <recommendedName>
        <fullName evidence="1">DUF5753 domain-containing protein</fullName>
    </recommendedName>
</protein>
<gene>
    <name evidence="2" type="ORF">Pen02_62900</name>
</gene>
<evidence type="ECO:0000313" key="3">
    <source>
        <dbReference type="Proteomes" id="UP000646749"/>
    </source>
</evidence>
<evidence type="ECO:0000313" key="2">
    <source>
        <dbReference type="EMBL" id="GIG91354.1"/>
    </source>
</evidence>
<keyword evidence="3" id="KW-1185">Reference proteome</keyword>
<dbReference type="EMBL" id="BONW01000037">
    <property type="protein sequence ID" value="GIG91354.1"/>
    <property type="molecule type" value="Genomic_DNA"/>
</dbReference>
<feature type="domain" description="DUF5753" evidence="1">
    <location>
        <begin position="2"/>
        <end position="45"/>
    </location>
</feature>
<dbReference type="Proteomes" id="UP000646749">
    <property type="component" value="Unassembled WGS sequence"/>
</dbReference>
<accession>A0ABQ4E9P3</accession>
<name>A0ABQ4E9P3_9ACTN</name>
<dbReference type="Pfam" id="PF19054">
    <property type="entry name" value="DUF5753"/>
    <property type="match status" value="1"/>
</dbReference>
<comment type="caution">
    <text evidence="2">The sequence shown here is derived from an EMBL/GenBank/DDBJ whole genome shotgun (WGS) entry which is preliminary data.</text>
</comment>
<dbReference type="InterPro" id="IPR043917">
    <property type="entry name" value="DUF5753"/>
</dbReference>